<protein>
    <submittedName>
        <fullName evidence="1">Uncharacterized protein</fullName>
    </submittedName>
</protein>
<dbReference type="Proteomes" id="UP000274601">
    <property type="component" value="Unassembled WGS sequence"/>
</dbReference>
<evidence type="ECO:0000313" key="2">
    <source>
        <dbReference type="Proteomes" id="UP000274601"/>
    </source>
</evidence>
<comment type="caution">
    <text evidence="1">The sequence shown here is derived from an EMBL/GenBank/DDBJ whole genome shotgun (WGS) entry which is preliminary data.</text>
</comment>
<organism evidence="1 2">
    <name type="scientific">Actinomadura pelletieri DSM 43383</name>
    <dbReference type="NCBI Taxonomy" id="1120940"/>
    <lineage>
        <taxon>Bacteria</taxon>
        <taxon>Bacillati</taxon>
        <taxon>Actinomycetota</taxon>
        <taxon>Actinomycetes</taxon>
        <taxon>Streptosporangiales</taxon>
        <taxon>Thermomonosporaceae</taxon>
        <taxon>Actinomadura</taxon>
    </lineage>
</organism>
<accession>A0A495QTT9</accession>
<proteinExistence type="predicted"/>
<reference evidence="1 2" key="1">
    <citation type="submission" date="2018-10" db="EMBL/GenBank/DDBJ databases">
        <title>Genomic Encyclopedia of Archaeal and Bacterial Type Strains, Phase II (KMG-II): from individual species to whole genera.</title>
        <authorList>
            <person name="Goeker M."/>
        </authorList>
    </citation>
    <scope>NUCLEOTIDE SEQUENCE [LARGE SCALE GENOMIC DNA]</scope>
    <source>
        <strain evidence="1 2">DSM 43383</strain>
    </source>
</reference>
<keyword evidence="2" id="KW-1185">Reference proteome</keyword>
<sequence>MNVTVPPCDYDALYATEPEVWKEKGLHWHCYSWRGNGKDWADDKLRHDDQADITPSMVRAWLEKNARLIRATFSTPEEAAAWSMEQWARARSEALTPVPEWYTDESQAARTLYDLRAGADLTKGLWVRGPSIVSWSVVGTSDRCH</sequence>
<dbReference type="AlphaFoldDB" id="A0A495QTT9"/>
<evidence type="ECO:0000313" key="1">
    <source>
        <dbReference type="EMBL" id="RKS76865.1"/>
    </source>
</evidence>
<dbReference type="EMBL" id="RBWU01000002">
    <property type="protein sequence ID" value="RKS76865.1"/>
    <property type="molecule type" value="Genomic_DNA"/>
</dbReference>
<gene>
    <name evidence="1" type="ORF">BZB76_2232</name>
</gene>
<name>A0A495QTT9_9ACTN</name>